<evidence type="ECO:0000256" key="3">
    <source>
        <dbReference type="ARBA" id="ARBA00022729"/>
    </source>
</evidence>
<accession>A0A1G9N2I6</accession>
<reference evidence="10 11" key="1">
    <citation type="submission" date="2016-10" db="EMBL/GenBank/DDBJ databases">
        <authorList>
            <person name="de Groot N.N."/>
        </authorList>
    </citation>
    <scope>NUCLEOTIDE SEQUENCE [LARGE SCALE GENOMIC DNA]</scope>
    <source>
        <strain evidence="10 11">DSM 17813</strain>
    </source>
</reference>
<organism evidence="10 11">
    <name type="scientific">Geoalkalibacter ferrihydriticus</name>
    <dbReference type="NCBI Taxonomy" id="392333"/>
    <lineage>
        <taxon>Bacteria</taxon>
        <taxon>Pseudomonadati</taxon>
        <taxon>Thermodesulfobacteriota</taxon>
        <taxon>Desulfuromonadia</taxon>
        <taxon>Desulfuromonadales</taxon>
        <taxon>Geoalkalibacteraceae</taxon>
        <taxon>Geoalkalibacter</taxon>
    </lineage>
</organism>
<dbReference type="SUPFAM" id="SSF52833">
    <property type="entry name" value="Thioredoxin-like"/>
    <property type="match status" value="1"/>
</dbReference>
<dbReference type="Gene3D" id="3.40.30.10">
    <property type="entry name" value="Glutaredoxin"/>
    <property type="match status" value="1"/>
</dbReference>
<protein>
    <submittedName>
        <fullName evidence="10">Thiol:disulfide interchange protein DsbC</fullName>
    </submittedName>
</protein>
<dbReference type="RefSeq" id="WP_052445937.1">
    <property type="nucleotide sequence ID" value="NZ_FNGU01000002.1"/>
</dbReference>
<feature type="domain" description="Disulphide bond isomerase DsbC/G N-terminal" evidence="8">
    <location>
        <begin position="30"/>
        <end position="92"/>
    </location>
</feature>
<dbReference type="PANTHER" id="PTHR35272:SF3">
    <property type="entry name" value="THIOL:DISULFIDE INTERCHANGE PROTEIN DSBC"/>
    <property type="match status" value="1"/>
</dbReference>
<evidence type="ECO:0000256" key="7">
    <source>
        <dbReference type="SAM" id="SignalP"/>
    </source>
</evidence>
<comment type="subcellular location">
    <subcellularLocation>
        <location evidence="1">Periplasm</location>
    </subcellularLocation>
</comment>
<proteinExistence type="inferred from homology"/>
<dbReference type="Proteomes" id="UP000182146">
    <property type="component" value="Unassembled WGS sequence"/>
</dbReference>
<evidence type="ECO:0000313" key="11">
    <source>
        <dbReference type="Proteomes" id="UP000182146"/>
    </source>
</evidence>
<dbReference type="GO" id="GO:0042597">
    <property type="term" value="C:periplasmic space"/>
    <property type="evidence" value="ECO:0007669"/>
    <property type="project" value="UniProtKB-SubCell"/>
</dbReference>
<evidence type="ECO:0000259" key="8">
    <source>
        <dbReference type="Pfam" id="PF10411"/>
    </source>
</evidence>
<feature type="chain" id="PRO_5039913882" evidence="7">
    <location>
        <begin position="25"/>
        <end position="245"/>
    </location>
</feature>
<feature type="domain" description="Thioredoxin-like fold" evidence="9">
    <location>
        <begin position="116"/>
        <end position="221"/>
    </location>
</feature>
<keyword evidence="6" id="KW-0676">Redox-active center</keyword>
<evidence type="ECO:0000256" key="6">
    <source>
        <dbReference type="ARBA" id="ARBA00023284"/>
    </source>
</evidence>
<keyword evidence="3 7" id="KW-0732">Signal</keyword>
<evidence type="ECO:0000256" key="2">
    <source>
        <dbReference type="ARBA" id="ARBA00009813"/>
    </source>
</evidence>
<name>A0A1G9N2I6_9BACT</name>
<dbReference type="InterPro" id="IPR009094">
    <property type="entry name" value="DiS-bond_isomerase_DsbC/G_N_sf"/>
</dbReference>
<dbReference type="OrthoDB" id="9800545at2"/>
<dbReference type="InterPro" id="IPR051470">
    <property type="entry name" value="Thiol:disulfide_interchange"/>
</dbReference>
<dbReference type="InterPro" id="IPR018950">
    <property type="entry name" value="DiS-bond_isomerase_DsbC/G_N"/>
</dbReference>
<evidence type="ECO:0000256" key="5">
    <source>
        <dbReference type="ARBA" id="ARBA00023157"/>
    </source>
</evidence>
<comment type="similarity">
    <text evidence="2">Belongs to the thioredoxin family. DsbC subfamily.</text>
</comment>
<evidence type="ECO:0000313" key="10">
    <source>
        <dbReference type="EMBL" id="SDL80065.1"/>
    </source>
</evidence>
<sequence length="245" mass="27657">MKKPMIPLLILLLTLITLQSPAFAAKQDESGVSGATATLKMTFPRLEFDSVHATPVEGVYEVVSGDRIIYFVPRSQHLIYGEIWDAQGQSLTRTRQAQMMADRIKDLPLEKALKIGDGKNVVIEITDPDCPFCRKASEFLSERDDVTRYIYFYPLTRIHPEAEAKVRYILSAKNPAEAYEDVMRGRYDGRALPQFEDNRQLEIHQEIVTNLGVRGTPKFWVNGTYLSGADLQAMEKLMNGSGQGR</sequence>
<evidence type="ECO:0000259" key="9">
    <source>
        <dbReference type="Pfam" id="PF13098"/>
    </source>
</evidence>
<dbReference type="Pfam" id="PF13098">
    <property type="entry name" value="Thioredoxin_2"/>
    <property type="match status" value="1"/>
</dbReference>
<feature type="signal peptide" evidence="7">
    <location>
        <begin position="1"/>
        <end position="24"/>
    </location>
</feature>
<gene>
    <name evidence="10" type="ORF">SAMN05660860_01312</name>
</gene>
<dbReference type="EMBL" id="FNGU01000002">
    <property type="protein sequence ID" value="SDL80065.1"/>
    <property type="molecule type" value="Genomic_DNA"/>
</dbReference>
<dbReference type="PANTHER" id="PTHR35272">
    <property type="entry name" value="THIOL:DISULFIDE INTERCHANGE PROTEIN DSBC-RELATED"/>
    <property type="match status" value="1"/>
</dbReference>
<keyword evidence="5" id="KW-1015">Disulfide bond</keyword>
<dbReference type="SUPFAM" id="SSF54423">
    <property type="entry name" value="DsbC/DsbG N-terminal domain-like"/>
    <property type="match status" value="1"/>
</dbReference>
<dbReference type="STRING" id="392333.SAMN05660860_01312"/>
<dbReference type="Gene3D" id="3.10.450.70">
    <property type="entry name" value="Disulphide bond isomerase, DsbC/G, N-terminal"/>
    <property type="match status" value="1"/>
</dbReference>
<evidence type="ECO:0000256" key="4">
    <source>
        <dbReference type="ARBA" id="ARBA00022764"/>
    </source>
</evidence>
<dbReference type="InterPro" id="IPR036249">
    <property type="entry name" value="Thioredoxin-like_sf"/>
</dbReference>
<evidence type="ECO:0000256" key="1">
    <source>
        <dbReference type="ARBA" id="ARBA00004418"/>
    </source>
</evidence>
<keyword evidence="4" id="KW-0574">Periplasm</keyword>
<dbReference type="Pfam" id="PF10411">
    <property type="entry name" value="DsbC_N"/>
    <property type="match status" value="1"/>
</dbReference>
<dbReference type="AlphaFoldDB" id="A0A1G9N2I6"/>
<dbReference type="InterPro" id="IPR033954">
    <property type="entry name" value="DiS-bond_Isoase_DsbC/G"/>
</dbReference>
<dbReference type="CDD" id="cd03020">
    <property type="entry name" value="DsbA_DsbC_DsbG"/>
    <property type="match status" value="1"/>
</dbReference>
<dbReference type="InterPro" id="IPR012336">
    <property type="entry name" value="Thioredoxin-like_fold"/>
</dbReference>